<protein>
    <recommendedName>
        <fullName evidence="2">Helicase-associated domain-containing protein</fullName>
    </recommendedName>
</protein>
<dbReference type="PANTHER" id="PTHR33418:SF1">
    <property type="entry name" value="HELICASE-ASSOCIATED DOMAIN-CONTAINING PROTEIN"/>
    <property type="match status" value="1"/>
</dbReference>
<keyword evidence="1" id="KW-1133">Transmembrane helix</keyword>
<sequence>MYEELVTYRREWGTADAPLGNELGRWCQTQRRLRSHDKLEAAKIDQLDAVGFSWVSPSAPEDVETDWDERVVELAAYSTSHGDGQVPKKYKANPRLGGWVAAVRRRGRGAFATTQLAQLEEAGFEWISIRRCGSQFMKYWRELRDFHASHGHAEPPLGSPLRAWARTVLPWLVGEWILASEAAWVAATCREWADALPARRIVKLALATRDCRDRVAVLRAAALSRAGSEEIRRAVSDGDARVRRQALELSRQRGLSIPLAAIVARARDDDDDNVAAVEVLGTMLDEATVSVAVRLATESPRGLWVVARGARKWDARAADVVFRKVMSGGEDYGARTARAHADLVDLLMLFDPATLAALPMAQEIAFRLFDDRDQQERLAARHTLQVLVDHHVARYGAFLCRPSVLWACAREAALQDAAAVMRHLNDLFVSGLLAELRAILRDGLLIGIPCSFLVLCCANSMPFLFEHRLNAIFATEMTHHLQPRVKRPPPPVLSHKDEDRFSFWYKVCLLVDLLFCLLYCLICLDTFLIDLHFLRCSPRFAKACVINLIAALRPANLTSKTAATTFHRLRRPITA</sequence>
<evidence type="ECO:0000259" key="2">
    <source>
        <dbReference type="Pfam" id="PF03457"/>
    </source>
</evidence>
<dbReference type="InterPro" id="IPR005114">
    <property type="entry name" value="Helicase_assoc"/>
</dbReference>
<feature type="transmembrane region" description="Helical" evidence="1">
    <location>
        <begin position="444"/>
        <end position="465"/>
    </location>
</feature>
<name>A0AAD7UKB2_9STRA</name>
<dbReference type="Pfam" id="PF03457">
    <property type="entry name" value="HA"/>
    <property type="match status" value="2"/>
</dbReference>
<organism evidence="3 4">
    <name type="scientific">Chrysophaeum taylorii</name>
    <dbReference type="NCBI Taxonomy" id="2483200"/>
    <lineage>
        <taxon>Eukaryota</taxon>
        <taxon>Sar</taxon>
        <taxon>Stramenopiles</taxon>
        <taxon>Ochrophyta</taxon>
        <taxon>Pelagophyceae</taxon>
        <taxon>Pelagomonadales</taxon>
        <taxon>Pelagomonadaceae</taxon>
        <taxon>Chrysophaeum</taxon>
    </lineage>
</organism>
<dbReference type="AlphaFoldDB" id="A0AAD7UKB2"/>
<keyword evidence="1" id="KW-0472">Membrane</keyword>
<dbReference type="EMBL" id="JAQMWT010000163">
    <property type="protein sequence ID" value="KAJ8608682.1"/>
    <property type="molecule type" value="Genomic_DNA"/>
</dbReference>
<feature type="transmembrane region" description="Helical" evidence="1">
    <location>
        <begin position="503"/>
        <end position="529"/>
    </location>
</feature>
<feature type="domain" description="Helicase-associated" evidence="2">
    <location>
        <begin position="1"/>
        <end position="52"/>
    </location>
</feature>
<evidence type="ECO:0000313" key="3">
    <source>
        <dbReference type="EMBL" id="KAJ8608682.1"/>
    </source>
</evidence>
<evidence type="ECO:0000313" key="4">
    <source>
        <dbReference type="Proteomes" id="UP001230188"/>
    </source>
</evidence>
<gene>
    <name evidence="3" type="ORF">CTAYLR_009398</name>
</gene>
<dbReference type="Gene3D" id="6.10.140.530">
    <property type="match status" value="2"/>
</dbReference>
<dbReference type="PANTHER" id="PTHR33418">
    <property type="entry name" value="HELICASE-ASSOCIATED"/>
    <property type="match status" value="1"/>
</dbReference>
<evidence type="ECO:0000256" key="1">
    <source>
        <dbReference type="SAM" id="Phobius"/>
    </source>
</evidence>
<comment type="caution">
    <text evidence="3">The sequence shown here is derived from an EMBL/GenBank/DDBJ whole genome shotgun (WGS) entry which is preliminary data.</text>
</comment>
<accession>A0AAD7UKB2</accession>
<dbReference type="Proteomes" id="UP001230188">
    <property type="component" value="Unassembled WGS sequence"/>
</dbReference>
<keyword evidence="1" id="KW-0812">Transmembrane</keyword>
<keyword evidence="4" id="KW-1185">Reference proteome</keyword>
<proteinExistence type="predicted"/>
<reference evidence="3" key="1">
    <citation type="submission" date="2023-01" db="EMBL/GenBank/DDBJ databases">
        <title>Metagenome sequencing of chrysophaentin producing Chrysophaeum taylorii.</title>
        <authorList>
            <person name="Davison J."/>
            <person name="Bewley C."/>
        </authorList>
    </citation>
    <scope>NUCLEOTIDE SEQUENCE</scope>
    <source>
        <strain evidence="3">NIES-1699</strain>
    </source>
</reference>
<feature type="domain" description="Helicase-associated" evidence="2">
    <location>
        <begin position="64"/>
        <end position="124"/>
    </location>
</feature>